<dbReference type="PROSITE" id="PS51257">
    <property type="entry name" value="PROKAR_LIPOPROTEIN"/>
    <property type="match status" value="1"/>
</dbReference>
<keyword evidence="2" id="KW-1185">Reference proteome</keyword>
<organism evidence="1 2">
    <name type="scientific">Candidatus Enterococcus testudinis</name>
    <dbReference type="NCBI Taxonomy" id="1834191"/>
    <lineage>
        <taxon>Bacteria</taxon>
        <taxon>Bacillati</taxon>
        <taxon>Bacillota</taxon>
        <taxon>Bacilli</taxon>
        <taxon>Lactobacillales</taxon>
        <taxon>Enterococcaceae</taxon>
        <taxon>Enterococcus</taxon>
    </lineage>
</organism>
<dbReference type="OrthoDB" id="2199492at2"/>
<proteinExistence type="predicted"/>
<name>A0A242A8Y5_9ENTE</name>
<dbReference type="Proteomes" id="UP000195043">
    <property type="component" value="Unassembled WGS sequence"/>
</dbReference>
<dbReference type="AlphaFoldDB" id="A0A242A8Y5"/>
<accession>A0A242A8Y5</accession>
<evidence type="ECO:0000313" key="2">
    <source>
        <dbReference type="Proteomes" id="UP000195043"/>
    </source>
</evidence>
<evidence type="ECO:0000313" key="1">
    <source>
        <dbReference type="EMBL" id="OTN77412.1"/>
    </source>
</evidence>
<dbReference type="RefSeq" id="WP_086275441.1">
    <property type="nucleotide sequence ID" value="NZ_NGKU01000001.1"/>
</dbReference>
<evidence type="ECO:0008006" key="3">
    <source>
        <dbReference type="Google" id="ProtNLM"/>
    </source>
</evidence>
<dbReference type="EMBL" id="NGKU01000001">
    <property type="protein sequence ID" value="OTN77412.1"/>
    <property type="molecule type" value="Genomic_DNA"/>
</dbReference>
<sequence>MKKWRSVLLFVGLIFVLGACTKLPQEQFSEALTAKQAFHAGDFSMTIDSFEMGEGQTSDEEANIYASMIMSQIVGTKVSGTFVQDQETEAVSLDMTIGFAGQDLPVSLIMDTQSNTAYVSADIYETLMGYVLAYGDNSYQTTPGATDLEGKFIRLDDTDLADYLEEDTTETSEAEDATIFPMLGTLNSDTFADYLNTLDRDSFEKDGDEISHTFTKAELTDYLAYAKEQDPDADLDGLQSMLDSVSEITIATTVNATTNKQTMVVDLVQDDAAQVALGMTFTFTGKESDQSVTIPAAEDVIDAEELFSTYDSWEDSDDDSYDDAETSSSEDWTSFMLTDDEFAALLDEVMSMSGQWSQEDIDFYLSFYQDYLTEAQYQQLVEALQVSQTL</sequence>
<comment type="caution">
    <text evidence="1">The sequence shown here is derived from an EMBL/GenBank/DDBJ whole genome shotgun (WGS) entry which is preliminary data.</text>
</comment>
<gene>
    <name evidence="1" type="ORF">A5886_002512</name>
</gene>
<protein>
    <recommendedName>
        <fullName evidence="3">Lipoprotein</fullName>
    </recommendedName>
</protein>
<reference evidence="1 2" key="1">
    <citation type="submission" date="2017-05" db="EMBL/GenBank/DDBJ databases">
        <title>The Genome Sequence of Enterococcus sp. 8G7_MSG3316.</title>
        <authorList>
            <consortium name="The Broad Institute Genomics Platform"/>
            <consortium name="The Broad Institute Genomic Center for Infectious Diseases"/>
            <person name="Earl A."/>
            <person name="Manson A."/>
            <person name="Schwartman J."/>
            <person name="Gilmore M."/>
            <person name="Abouelleil A."/>
            <person name="Cao P."/>
            <person name="Chapman S."/>
            <person name="Cusick C."/>
            <person name="Shea T."/>
            <person name="Young S."/>
            <person name="Neafsey D."/>
            <person name="Nusbaum C."/>
            <person name="Birren B."/>
        </authorList>
    </citation>
    <scope>NUCLEOTIDE SEQUENCE [LARGE SCALE GENOMIC DNA]</scope>
    <source>
        <strain evidence="1 2">8G7_MSG3316</strain>
    </source>
</reference>